<reference evidence="3 4" key="1">
    <citation type="submission" date="2013-12" db="EMBL/GenBank/DDBJ databases">
        <authorList>
            <person name="Formusa P.A."/>
            <person name="Habash M."/>
            <person name="Lee H."/>
            <person name="Trevors J.T."/>
        </authorList>
    </citation>
    <scope>NUCLEOTIDE SEQUENCE [LARGE SCALE GENOMIC DNA]</scope>
    <source>
        <strain evidence="3 4">PD30</strain>
    </source>
</reference>
<evidence type="ECO:0000313" key="3">
    <source>
        <dbReference type="EMBL" id="KDD66158.1"/>
    </source>
</evidence>
<dbReference type="RefSeq" id="WP_050482863.1">
    <property type="nucleotide sequence ID" value="NZ_AZQQ01000100.1"/>
</dbReference>
<evidence type="ECO:0000256" key="1">
    <source>
        <dbReference type="ARBA" id="ARBA00023239"/>
    </source>
</evidence>
<accession>A0A059KVS3</accession>
<dbReference type="InterPro" id="IPR008948">
    <property type="entry name" value="L-Aspartase-like"/>
</dbReference>
<dbReference type="Gene3D" id="1.10.275.10">
    <property type="entry name" value="Fumarase/aspartase (N-terminal domain)"/>
    <property type="match status" value="1"/>
</dbReference>
<dbReference type="CDD" id="cd00332">
    <property type="entry name" value="PAL-HAL"/>
    <property type="match status" value="1"/>
</dbReference>
<dbReference type="EMBL" id="AZQQ01000100">
    <property type="protein sequence ID" value="KDD66158.1"/>
    <property type="molecule type" value="Genomic_DNA"/>
</dbReference>
<dbReference type="eggNOG" id="COG2986">
    <property type="taxonomic scope" value="Bacteria"/>
</dbReference>
<evidence type="ECO:0000313" key="4">
    <source>
        <dbReference type="Proteomes" id="UP000026739"/>
    </source>
</evidence>
<gene>
    <name evidence="3" type="ORF">V466_25590</name>
</gene>
<dbReference type="InterPro" id="IPR024083">
    <property type="entry name" value="Fumarase/histidase_N"/>
</dbReference>
<sequence length="569" mass="61454">MNNLTNATNITELSDSAEPEAVDSSVEDTVSLRGTGLSIADLMRVARDQCSVGLSKDPALHERIGRAHARMKQAVANNEMIYGVTTGFGGMANVLIPADERNSLQDNMLWYHKAGAGRNLPFPDVRAAMVLRANSHLRGASGPRPELIQRLLTFVNAGVTPHVPDLGSIGASGDLVPLTYIAGAIIGHDAGFLVDFQGATMDSTAALQKLDLPRLRLEPKEALAMLNGTSACTAIAAGCIHEARKLVELAIQAHALMIQGLRGTDLSFHKFIHDHKPHAGQGWTAACMRNLLSGSGLIRSANGKHRNPKEGLVQDRYSLRCLPQFMGPIVDGLEEAARQIEVEMNSTTDNPLVDVENGDIFYGGNFLAQYTGMAMDRLRYSLSLVAKHLDVQIAQLVAPEFNNGLSPSLVGNRERKVNMGLKGLQISANSIAPLVSFFGNSLADRFPTHAEQFNQNINSQAFGSANLARQSIDLLRQLVSMSLIFGLQAVDLRTYAIAGHYDASQLLAPAMLPLYTALREITGTPASEARPWLWDDNQRTLDRDVALICADIESGDLIARASSVHFGKV</sequence>
<name>A0A059KVS3_9PSED</name>
<dbReference type="AlphaFoldDB" id="A0A059KVS3"/>
<keyword evidence="1 3" id="KW-0456">Lyase</keyword>
<feature type="compositionally biased region" description="Polar residues" evidence="2">
    <location>
        <begin position="1"/>
        <end position="14"/>
    </location>
</feature>
<dbReference type="FunFam" id="1.10.275.10:FF:000005">
    <property type="entry name" value="Histidine ammonia-lyase"/>
    <property type="match status" value="1"/>
</dbReference>
<protein>
    <submittedName>
        <fullName evidence="3">Histidine ammonia-lyase</fullName>
    </submittedName>
</protein>
<dbReference type="PANTHER" id="PTHR10362">
    <property type="entry name" value="HISTIDINE AMMONIA-LYASE"/>
    <property type="match status" value="1"/>
</dbReference>
<organism evidence="3 4">
    <name type="scientific">Pseudomonas mandelii PD30</name>
    <dbReference type="NCBI Taxonomy" id="1419583"/>
    <lineage>
        <taxon>Bacteria</taxon>
        <taxon>Pseudomonadati</taxon>
        <taxon>Pseudomonadota</taxon>
        <taxon>Gammaproteobacteria</taxon>
        <taxon>Pseudomonadales</taxon>
        <taxon>Pseudomonadaceae</taxon>
        <taxon>Pseudomonas</taxon>
    </lineage>
</organism>
<dbReference type="SUPFAM" id="SSF48557">
    <property type="entry name" value="L-aspartase-like"/>
    <property type="match status" value="1"/>
</dbReference>
<dbReference type="InterPro" id="IPR001106">
    <property type="entry name" value="Aromatic_Lyase"/>
</dbReference>
<dbReference type="Proteomes" id="UP000026739">
    <property type="component" value="Unassembled WGS sequence"/>
</dbReference>
<dbReference type="GO" id="GO:0016841">
    <property type="term" value="F:ammonia-lyase activity"/>
    <property type="evidence" value="ECO:0007669"/>
    <property type="project" value="UniProtKB-ARBA"/>
</dbReference>
<dbReference type="Pfam" id="PF00221">
    <property type="entry name" value="Lyase_aromatic"/>
    <property type="match status" value="1"/>
</dbReference>
<feature type="region of interest" description="Disordered" evidence="2">
    <location>
        <begin position="1"/>
        <end position="23"/>
    </location>
</feature>
<comment type="caution">
    <text evidence="3">The sequence shown here is derived from an EMBL/GenBank/DDBJ whole genome shotgun (WGS) entry which is preliminary data.</text>
</comment>
<proteinExistence type="predicted"/>
<dbReference type="Gene3D" id="1.20.200.10">
    <property type="entry name" value="Fumarase/aspartase (Central domain)"/>
    <property type="match status" value="1"/>
</dbReference>
<evidence type="ECO:0000256" key="2">
    <source>
        <dbReference type="SAM" id="MobiDB-lite"/>
    </source>
</evidence>